<dbReference type="GO" id="GO:0051205">
    <property type="term" value="P:protein insertion into membrane"/>
    <property type="evidence" value="ECO:0007669"/>
    <property type="project" value="TreeGrafter"/>
</dbReference>
<evidence type="ECO:0000256" key="2">
    <source>
        <dbReference type="ARBA" id="ARBA00022692"/>
    </source>
</evidence>
<name>A0A7Y2JXI9_9BURK</name>
<evidence type="ECO:0000313" key="8">
    <source>
        <dbReference type="EMBL" id="NNG22538.1"/>
    </source>
</evidence>
<dbReference type="GO" id="GO:0016020">
    <property type="term" value="C:membrane"/>
    <property type="evidence" value="ECO:0007669"/>
    <property type="project" value="UniProtKB-SubCell"/>
</dbReference>
<feature type="transmembrane region" description="Helical" evidence="6">
    <location>
        <begin position="93"/>
        <end position="112"/>
    </location>
</feature>
<keyword evidence="3 6" id="KW-1133">Transmembrane helix</keyword>
<dbReference type="Proteomes" id="UP000533905">
    <property type="component" value="Unassembled WGS sequence"/>
</dbReference>
<feature type="transmembrane region" description="Helical" evidence="6">
    <location>
        <begin position="20"/>
        <end position="42"/>
    </location>
</feature>
<dbReference type="RefSeq" id="WP_171082210.1">
    <property type="nucleotide sequence ID" value="NZ_JABAIV010000002.1"/>
</dbReference>
<accession>A0A7Y2JXI9</accession>
<feature type="transmembrane region" description="Helical" evidence="6">
    <location>
        <begin position="157"/>
        <end position="175"/>
    </location>
</feature>
<sequence length="210" mass="22597">MNEFLASAMSFLAQLFDGSMGWAILVLALAVRLALLPLTLHLSRKMLANQQKIKALEPQVTAIRERLAAHPQEMFKAISVLYKENGAHLLDRSSLLGGLLQLPVFALLYQAISKASSGAGSFLWIRSLAAPDVLLTGLVLLLTAVSAWYFPSANGTAVWMVAVQVLVTAFVMWKLASGVGLYWAASAFVGALQALVLRIGQRRLAAHAVA</sequence>
<evidence type="ECO:0000256" key="4">
    <source>
        <dbReference type="ARBA" id="ARBA00023136"/>
    </source>
</evidence>
<dbReference type="InterPro" id="IPR001708">
    <property type="entry name" value="YidC/ALB3/OXA1/COX18"/>
</dbReference>
<reference evidence="8 9" key="1">
    <citation type="submission" date="2020-04" db="EMBL/GenBank/DDBJ databases">
        <title>Massilia sp. nov., a cold adapted bacteria isolated from Arctic soil.</title>
        <authorList>
            <person name="Son J."/>
            <person name="Ka J.-O."/>
        </authorList>
    </citation>
    <scope>NUCLEOTIDE SEQUENCE [LARGE SCALE GENOMIC DNA]</scope>
    <source>
        <strain evidence="8 9">ML15P13</strain>
    </source>
</reference>
<evidence type="ECO:0000256" key="1">
    <source>
        <dbReference type="ARBA" id="ARBA00004141"/>
    </source>
</evidence>
<evidence type="ECO:0000256" key="3">
    <source>
        <dbReference type="ARBA" id="ARBA00022989"/>
    </source>
</evidence>
<dbReference type="PANTHER" id="PTHR12428:SF65">
    <property type="entry name" value="CYTOCHROME C OXIDASE ASSEMBLY PROTEIN COX18, MITOCHONDRIAL"/>
    <property type="match status" value="1"/>
</dbReference>
<proteinExistence type="inferred from homology"/>
<evidence type="ECO:0000256" key="6">
    <source>
        <dbReference type="SAM" id="Phobius"/>
    </source>
</evidence>
<dbReference type="EMBL" id="JABAIV010000002">
    <property type="protein sequence ID" value="NNG22538.1"/>
    <property type="molecule type" value="Genomic_DNA"/>
</dbReference>
<keyword evidence="2 5" id="KW-0812">Transmembrane</keyword>
<dbReference type="AlphaFoldDB" id="A0A7Y2JXI9"/>
<comment type="subcellular location">
    <subcellularLocation>
        <location evidence="1 5">Membrane</location>
        <topology evidence="1 5">Multi-pass membrane protein</topology>
    </subcellularLocation>
</comment>
<keyword evidence="9" id="KW-1185">Reference proteome</keyword>
<dbReference type="InterPro" id="IPR028055">
    <property type="entry name" value="YidC/Oxa/ALB_C"/>
</dbReference>
<evidence type="ECO:0000313" key="9">
    <source>
        <dbReference type="Proteomes" id="UP000533905"/>
    </source>
</evidence>
<comment type="similarity">
    <text evidence="5">Belongs to the OXA1/ALB3/YidC family.</text>
</comment>
<dbReference type="PANTHER" id="PTHR12428">
    <property type="entry name" value="OXA1"/>
    <property type="match status" value="1"/>
</dbReference>
<keyword evidence="4 6" id="KW-0472">Membrane</keyword>
<protein>
    <submittedName>
        <fullName evidence="8">Membrane protein insertase YidC</fullName>
    </submittedName>
</protein>
<dbReference type="NCBIfam" id="TIGR03592">
    <property type="entry name" value="yidC_oxa1_cterm"/>
    <property type="match status" value="1"/>
</dbReference>
<feature type="transmembrane region" description="Helical" evidence="6">
    <location>
        <begin position="181"/>
        <end position="200"/>
    </location>
</feature>
<dbReference type="Pfam" id="PF02096">
    <property type="entry name" value="60KD_IMP"/>
    <property type="match status" value="1"/>
</dbReference>
<feature type="transmembrane region" description="Helical" evidence="6">
    <location>
        <begin position="124"/>
        <end position="150"/>
    </location>
</feature>
<dbReference type="GO" id="GO:0032977">
    <property type="term" value="F:membrane insertase activity"/>
    <property type="evidence" value="ECO:0007669"/>
    <property type="project" value="InterPro"/>
</dbReference>
<evidence type="ECO:0000259" key="7">
    <source>
        <dbReference type="Pfam" id="PF02096"/>
    </source>
</evidence>
<comment type="caution">
    <text evidence="8">The sequence shown here is derived from an EMBL/GenBank/DDBJ whole genome shotgun (WGS) entry which is preliminary data.</text>
</comment>
<organism evidence="8 9">
    <name type="scientific">Telluria aromaticivorans</name>
    <dbReference type="NCBI Taxonomy" id="2725995"/>
    <lineage>
        <taxon>Bacteria</taxon>
        <taxon>Pseudomonadati</taxon>
        <taxon>Pseudomonadota</taxon>
        <taxon>Betaproteobacteria</taxon>
        <taxon>Burkholderiales</taxon>
        <taxon>Oxalobacteraceae</taxon>
        <taxon>Telluria group</taxon>
        <taxon>Telluria</taxon>
    </lineage>
</organism>
<evidence type="ECO:0000256" key="5">
    <source>
        <dbReference type="RuleBase" id="RU003945"/>
    </source>
</evidence>
<feature type="domain" description="Membrane insertase YidC/Oxa/ALB C-terminal" evidence="7">
    <location>
        <begin position="20"/>
        <end position="197"/>
    </location>
</feature>
<gene>
    <name evidence="8" type="primary">yidC</name>
    <name evidence="8" type="ORF">HGB41_05920</name>
</gene>